<organism evidence="2 3">
    <name type="scientific">Portunus trituberculatus</name>
    <name type="common">Swimming crab</name>
    <name type="synonym">Neptunus trituberculatus</name>
    <dbReference type="NCBI Taxonomy" id="210409"/>
    <lineage>
        <taxon>Eukaryota</taxon>
        <taxon>Metazoa</taxon>
        <taxon>Ecdysozoa</taxon>
        <taxon>Arthropoda</taxon>
        <taxon>Crustacea</taxon>
        <taxon>Multicrustacea</taxon>
        <taxon>Malacostraca</taxon>
        <taxon>Eumalacostraca</taxon>
        <taxon>Eucarida</taxon>
        <taxon>Decapoda</taxon>
        <taxon>Pleocyemata</taxon>
        <taxon>Brachyura</taxon>
        <taxon>Eubrachyura</taxon>
        <taxon>Portunoidea</taxon>
        <taxon>Portunidae</taxon>
        <taxon>Portuninae</taxon>
        <taxon>Portunus</taxon>
    </lineage>
</organism>
<accession>A0A5B7CV21</accession>
<comment type="caution">
    <text evidence="2">The sequence shown here is derived from an EMBL/GenBank/DDBJ whole genome shotgun (WGS) entry which is preliminary data.</text>
</comment>
<protein>
    <submittedName>
        <fullName evidence="2">Uncharacterized protein</fullName>
    </submittedName>
</protein>
<evidence type="ECO:0000256" key="1">
    <source>
        <dbReference type="SAM" id="MobiDB-lite"/>
    </source>
</evidence>
<evidence type="ECO:0000313" key="3">
    <source>
        <dbReference type="Proteomes" id="UP000324222"/>
    </source>
</evidence>
<sequence length="109" mass="11661">MTERPMLLIQTLCSSSYTACRAAQGEWAVTGVTWPRLFLSAGGQSPVAQPAACPAACHLNPPGPLSLGHATTTQHPTLRTQHSQPDTHPCQVERLACWGEGGRDETEAR</sequence>
<dbReference type="AlphaFoldDB" id="A0A5B7CV21"/>
<proteinExistence type="predicted"/>
<gene>
    <name evidence="2" type="ORF">E2C01_005702</name>
</gene>
<dbReference type="Proteomes" id="UP000324222">
    <property type="component" value="Unassembled WGS sequence"/>
</dbReference>
<evidence type="ECO:0000313" key="2">
    <source>
        <dbReference type="EMBL" id="MPC12985.1"/>
    </source>
</evidence>
<dbReference type="EMBL" id="VSRR010000250">
    <property type="protein sequence ID" value="MPC12985.1"/>
    <property type="molecule type" value="Genomic_DNA"/>
</dbReference>
<reference evidence="2 3" key="1">
    <citation type="submission" date="2019-05" db="EMBL/GenBank/DDBJ databases">
        <title>Another draft genome of Portunus trituberculatus and its Hox gene families provides insights of decapod evolution.</title>
        <authorList>
            <person name="Jeong J.-H."/>
            <person name="Song I."/>
            <person name="Kim S."/>
            <person name="Choi T."/>
            <person name="Kim D."/>
            <person name="Ryu S."/>
            <person name="Kim W."/>
        </authorList>
    </citation>
    <scope>NUCLEOTIDE SEQUENCE [LARGE SCALE GENOMIC DNA]</scope>
    <source>
        <tissue evidence="2">Muscle</tissue>
    </source>
</reference>
<feature type="region of interest" description="Disordered" evidence="1">
    <location>
        <begin position="64"/>
        <end position="88"/>
    </location>
</feature>
<name>A0A5B7CV21_PORTR</name>
<feature type="compositionally biased region" description="Polar residues" evidence="1">
    <location>
        <begin position="69"/>
        <end position="86"/>
    </location>
</feature>
<keyword evidence="3" id="KW-1185">Reference proteome</keyword>